<dbReference type="SUPFAM" id="SSF46785">
    <property type="entry name" value="Winged helix' DNA-binding domain"/>
    <property type="match status" value="1"/>
</dbReference>
<dbReference type="Gene3D" id="1.10.10.10">
    <property type="entry name" value="Winged helix-like DNA-binding domain superfamily/Winged helix DNA-binding domain"/>
    <property type="match status" value="1"/>
</dbReference>
<comment type="caution">
    <text evidence="1">The sequence shown here is derived from an EMBL/GenBank/DDBJ whole genome shotgun (WGS) entry which is preliminary data.</text>
</comment>
<reference evidence="1 2" key="1">
    <citation type="submission" date="2020-08" db="EMBL/GenBank/DDBJ databases">
        <title>Bridging the membrane lipid divide: bacteria of the FCB group superphylum have the potential to synthesize archaeal ether lipids.</title>
        <authorList>
            <person name="Villanueva L."/>
            <person name="Von Meijenfeldt F.A.B."/>
            <person name="Westbye A.B."/>
            <person name="Yadav S."/>
            <person name="Hopmans E.C."/>
            <person name="Dutilh B.E."/>
            <person name="Sinninghe Damste J.S."/>
        </authorList>
    </citation>
    <scope>NUCLEOTIDE SEQUENCE [LARGE SCALE GENOMIC DNA]</scope>
    <source>
        <strain evidence="1">NIOZ-UU17</strain>
    </source>
</reference>
<dbReference type="AlphaFoldDB" id="A0A8J6P417"/>
<dbReference type="InterPro" id="IPR036390">
    <property type="entry name" value="WH_DNA-bd_sf"/>
</dbReference>
<dbReference type="EMBL" id="JACNIG010000411">
    <property type="protein sequence ID" value="MBC8434298.1"/>
    <property type="molecule type" value="Genomic_DNA"/>
</dbReference>
<protein>
    <submittedName>
        <fullName evidence="1">MarR family EPS-associated transcriptional regulator</fullName>
    </submittedName>
</protein>
<evidence type="ECO:0000313" key="1">
    <source>
        <dbReference type="EMBL" id="MBC8434298.1"/>
    </source>
</evidence>
<name>A0A8J6P417_9BACT</name>
<dbReference type="InterPro" id="IPR036388">
    <property type="entry name" value="WH-like_DNA-bd_sf"/>
</dbReference>
<dbReference type="Proteomes" id="UP000605201">
    <property type="component" value="Unassembled WGS sequence"/>
</dbReference>
<evidence type="ECO:0000313" key="2">
    <source>
        <dbReference type="Proteomes" id="UP000605201"/>
    </source>
</evidence>
<gene>
    <name evidence="1" type="ORF">H8D96_20510</name>
</gene>
<organism evidence="1 2">
    <name type="scientific">Candidatus Desulfatibia vada</name>
    <dbReference type="NCBI Taxonomy" id="2841696"/>
    <lineage>
        <taxon>Bacteria</taxon>
        <taxon>Pseudomonadati</taxon>
        <taxon>Thermodesulfobacteriota</taxon>
        <taxon>Desulfobacteria</taxon>
        <taxon>Desulfobacterales</taxon>
        <taxon>Desulfobacterales incertae sedis</taxon>
        <taxon>Candidatus Desulfatibia</taxon>
    </lineage>
</organism>
<accession>A0A8J6P417</accession>
<dbReference type="InterPro" id="IPR026433">
    <property type="entry name" value="MarR_EPS"/>
</dbReference>
<dbReference type="NCBIfam" id="TIGR04176">
    <property type="entry name" value="MarR_EPS"/>
    <property type="match status" value="1"/>
</dbReference>
<sequence length="127" mass="14801">MNHVYQQEIHYRLLKILAEEPKLGQREMAKKMGISLGKVNFCVSELAAKGWIKITRLKSARKKIPYIYMLTPKGLEEKGKLTVRFLRSKLTEYEEIKKQILELHYEVQQESLDNPKGELNDAVKSIV</sequence>
<proteinExistence type="predicted"/>
<dbReference type="Pfam" id="PF13412">
    <property type="entry name" value="HTH_24"/>
    <property type="match status" value="1"/>
</dbReference>